<keyword evidence="5 7" id="KW-0067">ATP-binding</keyword>
<dbReference type="InterPro" id="IPR012340">
    <property type="entry name" value="NA-bd_OB-fold"/>
</dbReference>
<reference evidence="7 8" key="1">
    <citation type="submission" date="2019-03" db="EMBL/GenBank/DDBJ databases">
        <title>Genomic Encyclopedia of Type Strains, Phase IV (KMG-IV): sequencing the most valuable type-strain genomes for metagenomic binning, comparative biology and taxonomic classification.</title>
        <authorList>
            <person name="Goeker M."/>
        </authorList>
    </citation>
    <scope>NUCLEOTIDE SEQUENCE [LARGE SCALE GENOMIC DNA]</scope>
    <source>
        <strain evidence="7 8">DSM 9035</strain>
    </source>
</reference>
<dbReference type="NCBIfam" id="NF008653">
    <property type="entry name" value="PRK11650.1"/>
    <property type="match status" value="1"/>
</dbReference>
<dbReference type="SUPFAM" id="SSF50331">
    <property type="entry name" value="MOP-like"/>
    <property type="match status" value="1"/>
</dbReference>
<keyword evidence="3" id="KW-0813">Transport</keyword>
<evidence type="ECO:0000256" key="5">
    <source>
        <dbReference type="ARBA" id="ARBA00022840"/>
    </source>
</evidence>
<dbReference type="Pfam" id="PF00005">
    <property type="entry name" value="ABC_tran"/>
    <property type="match status" value="1"/>
</dbReference>
<keyword evidence="4" id="KW-0547">Nucleotide-binding</keyword>
<dbReference type="GO" id="GO:0008643">
    <property type="term" value="P:carbohydrate transport"/>
    <property type="evidence" value="ECO:0007669"/>
    <property type="project" value="InterPro"/>
</dbReference>
<dbReference type="InterPro" id="IPR008995">
    <property type="entry name" value="Mo/tungstate-bd_C_term_dom"/>
</dbReference>
<dbReference type="Pfam" id="PF17912">
    <property type="entry name" value="OB_MalK"/>
    <property type="match status" value="1"/>
</dbReference>
<evidence type="ECO:0000256" key="4">
    <source>
        <dbReference type="ARBA" id="ARBA00022741"/>
    </source>
</evidence>
<dbReference type="EMBL" id="SMAI01000001">
    <property type="protein sequence ID" value="TCT08141.1"/>
    <property type="molecule type" value="Genomic_DNA"/>
</dbReference>
<proteinExistence type="inferred from homology"/>
<dbReference type="Gene3D" id="2.40.50.100">
    <property type="match status" value="1"/>
</dbReference>
<dbReference type="GO" id="GO:0055052">
    <property type="term" value="C:ATP-binding cassette (ABC) transporter complex, substrate-binding subunit-containing"/>
    <property type="evidence" value="ECO:0007669"/>
    <property type="project" value="TreeGrafter"/>
</dbReference>
<comment type="similarity">
    <text evidence="2">Belongs to the ABC transporter superfamily.</text>
</comment>
<dbReference type="GO" id="GO:0005524">
    <property type="term" value="F:ATP binding"/>
    <property type="evidence" value="ECO:0007669"/>
    <property type="project" value="UniProtKB-KW"/>
</dbReference>
<dbReference type="PANTHER" id="PTHR43875">
    <property type="entry name" value="MALTODEXTRIN IMPORT ATP-BINDING PROTEIN MSMX"/>
    <property type="match status" value="1"/>
</dbReference>
<sequence length="358" mass="39031">MATVDIRGVKKAYGTTRVIHGVDVDIRDGEFVVLVGPSGCGKSTLLRMIAGLENITGGEIRIGDRVVNDVPPKERDIAMVFQNYALYPHMTVGANMGFSLKLRGAPRSEIDARVARAAEILGLSQLLDRYPRQLSGGQRQRVAMGRAIVRDPQVFLFDEPLSNLDAKLRVQMRTEIKELHQRLKTTTVYVTHDQIEAMTMADKIVVMHDGVVEQIGAPLDLYDKPANQFVAGFIGSPAMNFIGGTVEVNGTGQFRCDSGVMMPLEGIAATHHGRRAVYGLRPEHIRIVPDGAPAEVIVVEPTGSEMLVVARLGGPKGQEIACLFRERMTLQPGETIKISPMKGMPHLFDEASGARLDG</sequence>
<evidence type="ECO:0000259" key="6">
    <source>
        <dbReference type="PROSITE" id="PS50893"/>
    </source>
</evidence>
<dbReference type="InterPro" id="IPR047641">
    <property type="entry name" value="ABC_transpr_MalK/UgpC-like"/>
</dbReference>
<comment type="caution">
    <text evidence="7">The sequence shown here is derived from an EMBL/GenBank/DDBJ whole genome shotgun (WGS) entry which is preliminary data.</text>
</comment>
<dbReference type="InterPro" id="IPR003593">
    <property type="entry name" value="AAA+_ATPase"/>
</dbReference>
<evidence type="ECO:0000313" key="8">
    <source>
        <dbReference type="Proteomes" id="UP000294664"/>
    </source>
</evidence>
<dbReference type="PROSITE" id="PS50893">
    <property type="entry name" value="ABC_TRANSPORTER_2"/>
    <property type="match status" value="1"/>
</dbReference>
<name>A0A4R3M4C3_9HYPH</name>
<dbReference type="InterPro" id="IPR040582">
    <property type="entry name" value="OB_MalK-like"/>
</dbReference>
<dbReference type="GO" id="GO:0016887">
    <property type="term" value="F:ATP hydrolysis activity"/>
    <property type="evidence" value="ECO:0007669"/>
    <property type="project" value="InterPro"/>
</dbReference>
<dbReference type="CDD" id="cd03301">
    <property type="entry name" value="ABC_MalK_N"/>
    <property type="match status" value="1"/>
</dbReference>
<dbReference type="Gene3D" id="2.40.50.140">
    <property type="entry name" value="Nucleic acid-binding proteins"/>
    <property type="match status" value="1"/>
</dbReference>
<keyword evidence="8" id="KW-1185">Reference proteome</keyword>
<dbReference type="Proteomes" id="UP000294664">
    <property type="component" value="Unassembled WGS sequence"/>
</dbReference>
<accession>A0A4R3M4C3</accession>
<evidence type="ECO:0000256" key="2">
    <source>
        <dbReference type="ARBA" id="ARBA00005417"/>
    </source>
</evidence>
<dbReference type="InterPro" id="IPR017871">
    <property type="entry name" value="ABC_transporter-like_CS"/>
</dbReference>
<dbReference type="InterPro" id="IPR003439">
    <property type="entry name" value="ABC_transporter-like_ATP-bd"/>
</dbReference>
<dbReference type="SMART" id="SM00382">
    <property type="entry name" value="AAA"/>
    <property type="match status" value="1"/>
</dbReference>
<protein>
    <submittedName>
        <fullName evidence="7">Carbohydrate ABC transporter ATP-binding protein (CUT1 family)</fullName>
    </submittedName>
</protein>
<gene>
    <name evidence="7" type="ORF">EDC64_101663</name>
</gene>
<dbReference type="AlphaFoldDB" id="A0A4R3M4C3"/>
<comment type="subcellular location">
    <subcellularLocation>
        <location evidence="1">Cell inner membrane</location>
        <topology evidence="1">Peripheral membrane protein</topology>
    </subcellularLocation>
</comment>
<dbReference type="InterPro" id="IPR027417">
    <property type="entry name" value="P-loop_NTPase"/>
</dbReference>
<dbReference type="OrthoDB" id="7817850at2"/>
<dbReference type="PROSITE" id="PS00211">
    <property type="entry name" value="ABC_TRANSPORTER_1"/>
    <property type="match status" value="1"/>
</dbReference>
<evidence type="ECO:0000256" key="1">
    <source>
        <dbReference type="ARBA" id="ARBA00004417"/>
    </source>
</evidence>
<dbReference type="SUPFAM" id="SSF52540">
    <property type="entry name" value="P-loop containing nucleoside triphosphate hydrolases"/>
    <property type="match status" value="1"/>
</dbReference>
<dbReference type="InterPro" id="IPR015855">
    <property type="entry name" value="ABC_transpr_MalK-like"/>
</dbReference>
<dbReference type="RefSeq" id="WP_132029784.1">
    <property type="nucleotide sequence ID" value="NZ_SMAI01000001.1"/>
</dbReference>
<evidence type="ECO:0000313" key="7">
    <source>
        <dbReference type="EMBL" id="TCT08141.1"/>
    </source>
</evidence>
<dbReference type="Gene3D" id="3.40.50.300">
    <property type="entry name" value="P-loop containing nucleotide triphosphate hydrolases"/>
    <property type="match status" value="1"/>
</dbReference>
<organism evidence="7 8">
    <name type="scientific">Aquabacter spiritensis</name>
    <dbReference type="NCBI Taxonomy" id="933073"/>
    <lineage>
        <taxon>Bacteria</taxon>
        <taxon>Pseudomonadati</taxon>
        <taxon>Pseudomonadota</taxon>
        <taxon>Alphaproteobacteria</taxon>
        <taxon>Hyphomicrobiales</taxon>
        <taxon>Xanthobacteraceae</taxon>
        <taxon>Aquabacter</taxon>
    </lineage>
</organism>
<dbReference type="GO" id="GO:0140359">
    <property type="term" value="F:ABC-type transporter activity"/>
    <property type="evidence" value="ECO:0007669"/>
    <property type="project" value="InterPro"/>
</dbReference>
<evidence type="ECO:0000256" key="3">
    <source>
        <dbReference type="ARBA" id="ARBA00022448"/>
    </source>
</evidence>
<dbReference type="FunFam" id="3.40.50.300:FF:000042">
    <property type="entry name" value="Maltose/maltodextrin ABC transporter, ATP-binding protein"/>
    <property type="match status" value="1"/>
</dbReference>
<feature type="domain" description="ABC transporter" evidence="6">
    <location>
        <begin position="4"/>
        <end position="234"/>
    </location>
</feature>
<dbReference type="PANTHER" id="PTHR43875:SF10">
    <property type="entry name" value="BLL2173 PROTEIN"/>
    <property type="match status" value="1"/>
</dbReference>